<evidence type="ECO:0000256" key="2">
    <source>
        <dbReference type="ARBA" id="ARBA00022472"/>
    </source>
</evidence>
<dbReference type="Proteomes" id="UP000554482">
    <property type="component" value="Unassembled WGS sequence"/>
</dbReference>
<accession>A0A7J6VB64</accession>
<proteinExistence type="inferred from homology"/>
<dbReference type="SMART" id="SM00733">
    <property type="entry name" value="Mterf"/>
    <property type="match status" value="5"/>
</dbReference>
<comment type="similarity">
    <text evidence="1">Belongs to the mTERF family.</text>
</comment>
<keyword evidence="2" id="KW-0806">Transcription termination</keyword>
<keyword evidence="2" id="KW-0804">Transcription</keyword>
<dbReference type="InterPro" id="IPR003690">
    <property type="entry name" value="MTERF"/>
</dbReference>
<dbReference type="PANTHER" id="PTHR13068:SF36">
    <property type="entry name" value="TRANSCRIPTION TERMINATION FACTOR MTEF1, CHLOROPLASTIC"/>
    <property type="match status" value="1"/>
</dbReference>
<dbReference type="Pfam" id="PF02536">
    <property type="entry name" value="mTERF"/>
    <property type="match status" value="1"/>
</dbReference>
<comment type="caution">
    <text evidence="5">The sequence shown here is derived from an EMBL/GenBank/DDBJ whole genome shotgun (WGS) entry which is preliminary data.</text>
</comment>
<keyword evidence="2" id="KW-0805">Transcription regulation</keyword>
<feature type="compositionally biased region" description="Low complexity" evidence="4">
    <location>
        <begin position="1"/>
        <end position="19"/>
    </location>
</feature>
<keyword evidence="6" id="KW-1185">Reference proteome</keyword>
<dbReference type="GO" id="GO:0006353">
    <property type="term" value="P:DNA-templated transcription termination"/>
    <property type="evidence" value="ECO:0007669"/>
    <property type="project" value="UniProtKB-KW"/>
</dbReference>
<organism evidence="5 6">
    <name type="scientific">Thalictrum thalictroides</name>
    <name type="common">Rue-anemone</name>
    <name type="synonym">Anemone thalictroides</name>
    <dbReference type="NCBI Taxonomy" id="46969"/>
    <lineage>
        <taxon>Eukaryota</taxon>
        <taxon>Viridiplantae</taxon>
        <taxon>Streptophyta</taxon>
        <taxon>Embryophyta</taxon>
        <taxon>Tracheophyta</taxon>
        <taxon>Spermatophyta</taxon>
        <taxon>Magnoliopsida</taxon>
        <taxon>Ranunculales</taxon>
        <taxon>Ranunculaceae</taxon>
        <taxon>Thalictroideae</taxon>
        <taxon>Thalictrum</taxon>
    </lineage>
</organism>
<evidence type="ECO:0000256" key="4">
    <source>
        <dbReference type="SAM" id="MobiDB-lite"/>
    </source>
</evidence>
<dbReference type="Gene3D" id="1.25.70.10">
    <property type="entry name" value="Transcription termination factor 3, mitochondrial"/>
    <property type="match status" value="1"/>
</dbReference>
<dbReference type="EMBL" id="JABWDY010034871">
    <property type="protein sequence ID" value="KAF5182334.1"/>
    <property type="molecule type" value="Genomic_DNA"/>
</dbReference>
<reference evidence="5 6" key="1">
    <citation type="submission" date="2020-06" db="EMBL/GenBank/DDBJ databases">
        <title>Transcriptomic and genomic resources for Thalictrum thalictroides and T. hernandezii: Facilitating candidate gene discovery in an emerging model plant lineage.</title>
        <authorList>
            <person name="Arias T."/>
            <person name="Riano-Pachon D.M."/>
            <person name="Di Stilio V.S."/>
        </authorList>
    </citation>
    <scope>NUCLEOTIDE SEQUENCE [LARGE SCALE GENOMIC DNA]</scope>
    <source>
        <strain evidence="6">cv. WT478/WT964</strain>
        <tissue evidence="5">Leaves</tissue>
    </source>
</reference>
<name>A0A7J6VB64_THATH</name>
<dbReference type="InterPro" id="IPR038538">
    <property type="entry name" value="MTERF_sf"/>
</dbReference>
<dbReference type="OrthoDB" id="637682at2759"/>
<gene>
    <name evidence="5" type="ORF">FRX31_028078</name>
</gene>
<evidence type="ECO:0000313" key="5">
    <source>
        <dbReference type="EMBL" id="KAF5182334.1"/>
    </source>
</evidence>
<keyword evidence="3" id="KW-0809">Transit peptide</keyword>
<evidence type="ECO:0000256" key="1">
    <source>
        <dbReference type="ARBA" id="ARBA00007692"/>
    </source>
</evidence>
<protein>
    <submittedName>
        <fullName evidence="5">Transcription termination factor mtef1 protein</fullName>
    </submittedName>
</protein>
<dbReference type="GO" id="GO:0003676">
    <property type="term" value="F:nucleic acid binding"/>
    <property type="evidence" value="ECO:0007669"/>
    <property type="project" value="InterPro"/>
</dbReference>
<dbReference type="PANTHER" id="PTHR13068">
    <property type="entry name" value="CGI-12 PROTEIN-RELATED"/>
    <property type="match status" value="1"/>
</dbReference>
<dbReference type="AlphaFoldDB" id="A0A7J6VB64"/>
<sequence length="323" mass="36876">MIIRLQLPPQSPLHHSSSSFQTTSPKPYLIPNSKRPLNSHKGFTPLKTLSPYPLSPLLTENPCSDSGLLFRQKLLYLENLNINSTKALDLNPNIRSSSLESIQLIEECLYSMGIQQSDIGRILDMYPKILTCDVENDLYPVFYFLLNNVHIPFYDIRKTIIKCPRLLVCSVDDQLKPALCFLQGLGFVGGNKITSQTALLLVSNVEGTLIPKIDYLQSLGFLYKEAVTMVLRSPRFLTFSLKNNLQPKVKYFLEEMKGDLVELKRFPQYFSYSLERKIKPRHLLLVDHGFSLPLSEMLKVSDGQFESRFVQMRLQSADKKLLG</sequence>
<evidence type="ECO:0000256" key="3">
    <source>
        <dbReference type="ARBA" id="ARBA00022946"/>
    </source>
</evidence>
<feature type="region of interest" description="Disordered" evidence="4">
    <location>
        <begin position="1"/>
        <end position="36"/>
    </location>
</feature>
<evidence type="ECO:0000313" key="6">
    <source>
        <dbReference type="Proteomes" id="UP000554482"/>
    </source>
</evidence>